<name>A0A090N9T9_SHIDY</name>
<dbReference type="EMBL" id="AXUT01000778">
    <property type="protein sequence ID" value="ESU76136.1"/>
    <property type="molecule type" value="Genomic_DNA"/>
</dbReference>
<proteinExistence type="predicted"/>
<reference evidence="1 2" key="1">
    <citation type="submission" date="2013-10" db="EMBL/GenBank/DDBJ databases">
        <title>Draft genomes and the virulence plasmids of Sd1617 vaccine constructs: WRSd3 and WRSd5.</title>
        <authorList>
            <person name="Aksomboon Vongsawan A."/>
            <person name="Venkatesan M.M."/>
            <person name="Vaisvil B."/>
            <person name="Emel G."/>
            <person name="Kepatral V."/>
            <person name="Sethabutr O."/>
            <person name="Serichantalergs O."/>
            <person name="Mason C."/>
        </authorList>
    </citation>
    <scope>NUCLEOTIDE SEQUENCE [LARGE SCALE GENOMIC DNA]</scope>
    <source>
        <strain evidence="1 2">WRSd3</strain>
        <plasmid evidence="1">unnamed</plasmid>
    </source>
</reference>
<sequence>MSVLRGLTRSPDSVLLSPPPVPFSVGPYTTTEKGARPGAQPYYTSGKSLYAEKSDHAVPAFMVIYLRCYKYANYRIKKSQQKKLY</sequence>
<evidence type="ECO:0000313" key="1">
    <source>
        <dbReference type="EMBL" id="ESU76136.1"/>
    </source>
</evidence>
<comment type="caution">
    <text evidence="1">The sequence shown here is derived from an EMBL/GenBank/DDBJ whole genome shotgun (WGS) entry which is preliminary data.</text>
</comment>
<gene>
    <name evidence="1" type="ORF">WRSd3_p00288</name>
</gene>
<dbReference type="AlphaFoldDB" id="A0A090N9T9"/>
<evidence type="ECO:0000313" key="2">
    <source>
        <dbReference type="Proteomes" id="UP000017944"/>
    </source>
</evidence>
<dbReference type="Proteomes" id="UP000017944">
    <property type="component" value="Unassembled WGS sequence"/>
</dbReference>
<organism evidence="1 2">
    <name type="scientific">Shigella dysenteriae WRSd3</name>
    <dbReference type="NCBI Taxonomy" id="1401327"/>
    <lineage>
        <taxon>Bacteria</taxon>
        <taxon>Pseudomonadati</taxon>
        <taxon>Pseudomonadota</taxon>
        <taxon>Gammaproteobacteria</taxon>
        <taxon>Enterobacterales</taxon>
        <taxon>Enterobacteriaceae</taxon>
        <taxon>Shigella</taxon>
    </lineage>
</organism>
<accession>A0A090N9T9</accession>
<geneLocation type="plasmid" evidence="1">
    <name>unnamed</name>
</geneLocation>
<protein>
    <submittedName>
        <fullName evidence="1">Uncharacterized protein</fullName>
    </submittedName>
</protein>
<keyword evidence="1" id="KW-0614">Plasmid</keyword>